<feature type="compositionally biased region" description="Basic and acidic residues" evidence="1">
    <location>
        <begin position="210"/>
        <end position="225"/>
    </location>
</feature>
<dbReference type="GO" id="GO:0008782">
    <property type="term" value="F:adenosylhomocysteine nucleosidase activity"/>
    <property type="evidence" value="ECO:0007669"/>
    <property type="project" value="TreeGrafter"/>
</dbReference>
<dbReference type="EMBL" id="JAGTJJ010000001">
    <property type="protein sequence ID" value="MDC3979427.1"/>
    <property type="molecule type" value="Genomic_DNA"/>
</dbReference>
<dbReference type="GO" id="GO:0019284">
    <property type="term" value="P:L-methionine salvage from S-adenosylmethionine"/>
    <property type="evidence" value="ECO:0007669"/>
    <property type="project" value="TreeGrafter"/>
</dbReference>
<organism evidence="3 4">
    <name type="scientific">Polyangium jinanense</name>
    <dbReference type="NCBI Taxonomy" id="2829994"/>
    <lineage>
        <taxon>Bacteria</taxon>
        <taxon>Pseudomonadati</taxon>
        <taxon>Myxococcota</taxon>
        <taxon>Polyangia</taxon>
        <taxon>Polyangiales</taxon>
        <taxon>Polyangiaceae</taxon>
        <taxon>Polyangium</taxon>
    </lineage>
</organism>
<evidence type="ECO:0000256" key="1">
    <source>
        <dbReference type="SAM" id="MobiDB-lite"/>
    </source>
</evidence>
<dbReference type="AlphaFoldDB" id="A0A9X3WWJ8"/>
<dbReference type="RefSeq" id="WP_272418155.1">
    <property type="nucleotide sequence ID" value="NZ_JAGTJJ010000001.1"/>
</dbReference>
<evidence type="ECO:0000259" key="2">
    <source>
        <dbReference type="Pfam" id="PF01048"/>
    </source>
</evidence>
<proteinExistence type="predicted"/>
<comment type="caution">
    <text evidence="3">The sequence shown here is derived from an EMBL/GenBank/DDBJ whole genome shotgun (WGS) entry which is preliminary data.</text>
</comment>
<dbReference type="InterPro" id="IPR000845">
    <property type="entry name" value="Nucleoside_phosphorylase_d"/>
</dbReference>
<dbReference type="GO" id="GO:0009116">
    <property type="term" value="P:nucleoside metabolic process"/>
    <property type="evidence" value="ECO:0007669"/>
    <property type="project" value="InterPro"/>
</dbReference>
<dbReference type="Gene3D" id="3.40.50.1580">
    <property type="entry name" value="Nucleoside phosphorylase domain"/>
    <property type="match status" value="1"/>
</dbReference>
<dbReference type="Gene3D" id="3.40.50.450">
    <property type="match status" value="1"/>
</dbReference>
<dbReference type="CDD" id="cd09008">
    <property type="entry name" value="MTAN"/>
    <property type="match status" value="1"/>
</dbReference>
<dbReference type="GO" id="GO:0008930">
    <property type="term" value="F:methylthioadenosine nucleosidase activity"/>
    <property type="evidence" value="ECO:0007669"/>
    <property type="project" value="TreeGrafter"/>
</dbReference>
<gene>
    <name evidence="3" type="ORF">KEG57_02880</name>
</gene>
<dbReference type="SUPFAM" id="SSF53167">
    <property type="entry name" value="Purine and uridine phosphorylases"/>
    <property type="match status" value="1"/>
</dbReference>
<dbReference type="PANTHER" id="PTHR46832:SF1">
    <property type="entry name" value="5'-METHYLTHIOADENOSINE_S-ADENOSYLHOMOCYSTEINE NUCLEOSIDASE"/>
    <property type="match status" value="1"/>
</dbReference>
<dbReference type="PANTHER" id="PTHR46832">
    <property type="entry name" value="5'-METHYLTHIOADENOSINE/S-ADENOSYLHOMOCYSTEINE NUCLEOSIDASE"/>
    <property type="match status" value="1"/>
</dbReference>
<dbReference type="SUPFAM" id="SSF102405">
    <property type="entry name" value="MCP/YpsA-like"/>
    <property type="match status" value="1"/>
</dbReference>
<accession>A0A9X3WWJ8</accession>
<evidence type="ECO:0000313" key="4">
    <source>
        <dbReference type="Proteomes" id="UP001151081"/>
    </source>
</evidence>
<feature type="region of interest" description="Disordered" evidence="1">
    <location>
        <begin position="203"/>
        <end position="225"/>
    </location>
</feature>
<sequence>MSDAAEGQEMWVQVAGTGSRKAPLPRTEELTAQAIGRALAQSGAGLVTCGWNGVDKAATMAFAGELQALGLPLSTRLKQIVPRPDEPAFFGGDVVYVEKGVPEWVESVRRAQAVVLIGGISGTYKTYQTARNEQVPVFPLPSTGGDAKKAFDEIMADFEGTGLYRRVTRAQLAALDTPIATREAADDVAERLLDLITEELSGRKPVTATDRPKGPRERKSASKTKPERVDFLLVTALPEERDALLRRLPGFERVVPRKDDVHVYFRATLPVTDGSGSYRIVVLPLLGMGRVNAATATSEAIKRWRPRHVVLVGIAGGVAAHRVSLGDLLISDQVVDYELQKLTEQGIEVRWSVHKASRRLYAAALNVLGDAWTKSLLVPRPGEGAPRIHLGPIASGDKVVAVERVLTEYRSVWPTMIGVEMEAAGVASACFAAARQPEFFMVRGVSDLADEQKNTPRVQEFRAYACDVAASYTVELLKSHPIPFLKSKERE</sequence>
<protein>
    <submittedName>
        <fullName evidence="3">5'-methylthioadenosine/S-adenosylhomocysteine nucleosidase</fullName>
    </submittedName>
</protein>
<dbReference type="InterPro" id="IPR035994">
    <property type="entry name" value="Nucleoside_phosphorylase_sf"/>
</dbReference>
<keyword evidence="4" id="KW-1185">Reference proteome</keyword>
<dbReference type="GO" id="GO:0005829">
    <property type="term" value="C:cytosol"/>
    <property type="evidence" value="ECO:0007669"/>
    <property type="project" value="TreeGrafter"/>
</dbReference>
<name>A0A9X3WWJ8_9BACT</name>
<dbReference type="Pfam" id="PF01048">
    <property type="entry name" value="PNP_UDP_1"/>
    <property type="match status" value="1"/>
</dbReference>
<evidence type="ECO:0000313" key="3">
    <source>
        <dbReference type="EMBL" id="MDC3979427.1"/>
    </source>
</evidence>
<dbReference type="Proteomes" id="UP001151081">
    <property type="component" value="Unassembled WGS sequence"/>
</dbReference>
<feature type="domain" description="Nucleoside phosphorylase" evidence="2">
    <location>
        <begin position="232"/>
        <end position="477"/>
    </location>
</feature>
<reference evidence="3 4" key="1">
    <citation type="submission" date="2021-04" db="EMBL/GenBank/DDBJ databases">
        <title>Genome analysis of Polyangium sp.</title>
        <authorList>
            <person name="Li Y."/>
            <person name="Wang J."/>
        </authorList>
    </citation>
    <scope>NUCLEOTIDE SEQUENCE [LARGE SCALE GENOMIC DNA]</scope>
    <source>
        <strain evidence="3 4">SDU14</strain>
    </source>
</reference>